<proteinExistence type="predicted"/>
<dbReference type="AlphaFoldDB" id="A0A7J5A8T6"/>
<comment type="caution">
    <text evidence="1">The sequence shown here is derived from an EMBL/GenBank/DDBJ whole genome shotgun (WGS) entry which is preliminary data.</text>
</comment>
<dbReference type="InterPro" id="IPR032774">
    <property type="entry name" value="WG_beta_rep"/>
</dbReference>
<dbReference type="EMBL" id="WAAU01000030">
    <property type="protein sequence ID" value="KAB1153937.1"/>
    <property type="molecule type" value="Genomic_DNA"/>
</dbReference>
<name>A0A7J5A8T6_9FLAO</name>
<evidence type="ECO:0008006" key="3">
    <source>
        <dbReference type="Google" id="ProtNLM"/>
    </source>
</evidence>
<reference evidence="1 2" key="1">
    <citation type="submission" date="2019-09" db="EMBL/GenBank/DDBJ databases">
        <authorList>
            <person name="Cao W.R."/>
        </authorList>
    </citation>
    <scope>NUCLEOTIDE SEQUENCE [LARGE SCALE GENOMIC DNA]</scope>
    <source>
        <strain evidence="2">a4</strain>
    </source>
</reference>
<dbReference type="OrthoDB" id="623514at2"/>
<dbReference type="RefSeq" id="WP_150901057.1">
    <property type="nucleotide sequence ID" value="NZ_WAAU01000030.1"/>
</dbReference>
<evidence type="ECO:0000313" key="2">
    <source>
        <dbReference type="Proteomes" id="UP000467305"/>
    </source>
</evidence>
<dbReference type="Proteomes" id="UP000467305">
    <property type="component" value="Unassembled WGS sequence"/>
</dbReference>
<sequence length="363" mass="42258">MILIKRLFFLVLFFQFQNILSQVKEITKPEEVSNGYTPSYYKTLNLSSKISDYKRLYIYEYSHEASNINLKRVQLNLKTNKKVDSSSIIIKATGDIKTYNEDFTSFQKTNSLLTINKYLNYVVYKKKKKLGIILTDHIIPAKYDSIGKPFLVKGMKPMILVGIKKNNKMKLGIINSDGKSVLPIKYDEIIIPFDPDLKDIKNTKSQNLWVNVNSTDFLKKKVIGNYDGFYQNQKIIVKQNDKYGLFNADCSKVLNCEYDKITVNNNLDFYLLEKNKKFGFVMLRRRDAEKNEITRQNEPGILANSISKIMQTKDLILEPKLDFKVLREYKLTRSYFSFVIGGQKIRVNESEILKLLSKPPKLH</sequence>
<dbReference type="Pfam" id="PF14903">
    <property type="entry name" value="WG_beta_rep"/>
    <property type="match status" value="1"/>
</dbReference>
<evidence type="ECO:0000313" key="1">
    <source>
        <dbReference type="EMBL" id="KAB1153937.1"/>
    </source>
</evidence>
<protein>
    <recommendedName>
        <fullName evidence="3">WG repeat-containing protein</fullName>
    </recommendedName>
</protein>
<accession>A0A7J5A8T6</accession>
<gene>
    <name evidence="1" type="ORF">F7018_15740</name>
</gene>
<organism evidence="1 2">
    <name type="scientific">Tenacibaculum aiptasiae</name>
    <dbReference type="NCBI Taxonomy" id="426481"/>
    <lineage>
        <taxon>Bacteria</taxon>
        <taxon>Pseudomonadati</taxon>
        <taxon>Bacteroidota</taxon>
        <taxon>Flavobacteriia</taxon>
        <taxon>Flavobacteriales</taxon>
        <taxon>Flavobacteriaceae</taxon>
        <taxon>Tenacibaculum</taxon>
    </lineage>
</organism>
<keyword evidence="2" id="KW-1185">Reference proteome</keyword>